<proteinExistence type="predicted"/>
<evidence type="ECO:0000313" key="2">
    <source>
        <dbReference type="EMBL" id="KZP12930.1"/>
    </source>
</evidence>
<evidence type="ECO:0000313" key="3">
    <source>
        <dbReference type="Proteomes" id="UP000076532"/>
    </source>
</evidence>
<organism evidence="2 3">
    <name type="scientific">Athelia psychrophila</name>
    <dbReference type="NCBI Taxonomy" id="1759441"/>
    <lineage>
        <taxon>Eukaryota</taxon>
        <taxon>Fungi</taxon>
        <taxon>Dikarya</taxon>
        <taxon>Basidiomycota</taxon>
        <taxon>Agaricomycotina</taxon>
        <taxon>Agaricomycetes</taxon>
        <taxon>Agaricomycetidae</taxon>
        <taxon>Atheliales</taxon>
        <taxon>Atheliaceae</taxon>
        <taxon>Athelia</taxon>
    </lineage>
</organism>
<keyword evidence="3" id="KW-1185">Reference proteome</keyword>
<dbReference type="Proteomes" id="UP000076532">
    <property type="component" value="Unassembled WGS sequence"/>
</dbReference>
<accession>A0A166BSI3</accession>
<keyword evidence="1" id="KW-0472">Membrane</keyword>
<reference evidence="2 3" key="1">
    <citation type="journal article" date="2016" name="Mol. Biol. Evol.">
        <title>Comparative Genomics of Early-Diverging Mushroom-Forming Fungi Provides Insights into the Origins of Lignocellulose Decay Capabilities.</title>
        <authorList>
            <person name="Nagy L.G."/>
            <person name="Riley R."/>
            <person name="Tritt A."/>
            <person name="Adam C."/>
            <person name="Daum C."/>
            <person name="Floudas D."/>
            <person name="Sun H."/>
            <person name="Yadav J.S."/>
            <person name="Pangilinan J."/>
            <person name="Larsson K.H."/>
            <person name="Matsuura K."/>
            <person name="Barry K."/>
            <person name="Labutti K."/>
            <person name="Kuo R."/>
            <person name="Ohm R.A."/>
            <person name="Bhattacharya S.S."/>
            <person name="Shirouzu T."/>
            <person name="Yoshinaga Y."/>
            <person name="Martin F.M."/>
            <person name="Grigoriev I.V."/>
            <person name="Hibbett D.S."/>
        </authorList>
    </citation>
    <scope>NUCLEOTIDE SEQUENCE [LARGE SCALE GENOMIC DNA]</scope>
    <source>
        <strain evidence="2 3">CBS 109695</strain>
    </source>
</reference>
<name>A0A166BSI3_9AGAM</name>
<evidence type="ECO:0000256" key="1">
    <source>
        <dbReference type="SAM" id="Phobius"/>
    </source>
</evidence>
<protein>
    <submittedName>
        <fullName evidence="2">Uncharacterized protein</fullName>
    </submittedName>
</protein>
<dbReference type="OrthoDB" id="10423284at2759"/>
<sequence length="316" mass="36314">MLLICRYRPICMPQLISSFTAKRSRQKSYRSASPTPDLPEWWGTARNFRELLAAARGRGVAKEIYVEKFLRWSILTRESKGDSIYLTDMLWCIEKRGIDHEFLMMRLIEGESHQSTWIRVERDTESWKTALPLPIPTQPAGWNRKDTILIAADGRSLIREDEPQYCHARIIFHDRQLTIMNLTHLLHSCGALAQNYNLITFNCYWFARTIWWDLAKSTGGRGLEFNRPGKVPLEDVLKSVEDRREVKYIDPPGELAAAIQFTRVRLTEHVGKSAVVVVGMIAALGSLFYIPTSGWITFNRNLGKTQVELNSALSEE</sequence>
<keyword evidence="1" id="KW-1133">Transmembrane helix</keyword>
<dbReference type="AlphaFoldDB" id="A0A166BSI3"/>
<feature type="transmembrane region" description="Helical" evidence="1">
    <location>
        <begin position="270"/>
        <end position="290"/>
    </location>
</feature>
<keyword evidence="1" id="KW-0812">Transmembrane</keyword>
<dbReference type="EMBL" id="KV417640">
    <property type="protein sequence ID" value="KZP12930.1"/>
    <property type="molecule type" value="Genomic_DNA"/>
</dbReference>
<gene>
    <name evidence="2" type="ORF">FIBSPDRAFT_960993</name>
</gene>